<keyword evidence="1" id="KW-1133">Transmembrane helix</keyword>
<protein>
    <submittedName>
        <fullName evidence="2">DMSO reductase anchor subunit</fullName>
    </submittedName>
</protein>
<sequence>MDLQWPLIIFTLLLCMSGGMMGFQGWLALKGQGTRKFHLIASLAGLVALGVGGFASFLHLQHWERIFNGFGHITSGITHEMIAVVVMALVFVIELGILWKNRENGEEGQVLPKALAVVAVVVALLLGFVCAHSYDMYARPAWGNFALYLYYYASELILGATGLWLVASVTKQDLGINRKLALASAVAGAVSAVVTIACVLYISTIDVPTVGIAFYTIDPTAPAADPAGTLSSPLSGANAPLFWLGVVIIGSLVPALAGFLAAKKEGLASAAALPALAVICALAGGICYRVILYVVAIAGYVYF</sequence>
<dbReference type="PANTHER" id="PTHR38095">
    <property type="entry name" value="ANAEROBIC DIMETHYL SULFOXIDE REDUCTASE CHAIN YNFH"/>
    <property type="match status" value="1"/>
</dbReference>
<dbReference type="EMBL" id="CP001684">
    <property type="protein sequence ID" value="ACV21673.1"/>
    <property type="molecule type" value="Genomic_DNA"/>
</dbReference>
<proteinExistence type="predicted"/>
<dbReference type="AlphaFoldDB" id="C7N3T2"/>
<keyword evidence="1" id="KW-0472">Membrane</keyword>
<feature type="transmembrane region" description="Helical" evidence="1">
    <location>
        <begin position="180"/>
        <end position="202"/>
    </location>
</feature>
<feature type="transmembrane region" description="Helical" evidence="1">
    <location>
        <begin position="273"/>
        <end position="302"/>
    </location>
</feature>
<accession>C7N3T2</accession>
<dbReference type="STRING" id="471855.Shel_06140"/>
<name>C7N3T2_SLAHD</name>
<keyword evidence="1" id="KW-0812">Transmembrane</keyword>
<gene>
    <name evidence="2" type="ordered locus">Shel_06140</name>
</gene>
<dbReference type="GO" id="GO:0005886">
    <property type="term" value="C:plasma membrane"/>
    <property type="evidence" value="ECO:0007669"/>
    <property type="project" value="TreeGrafter"/>
</dbReference>
<feature type="transmembrane region" description="Helical" evidence="1">
    <location>
        <begin position="81"/>
        <end position="99"/>
    </location>
</feature>
<reference evidence="2 3" key="1">
    <citation type="journal article" date="2009" name="Stand. Genomic Sci.">
        <title>Complete genome sequence of Slackia heliotrinireducens type strain (RHS 1).</title>
        <authorList>
            <person name="Pukall R."/>
            <person name="Lapidus A."/>
            <person name="Nolan M."/>
            <person name="Copeland A."/>
            <person name="Glavina Del Rio T."/>
            <person name="Lucas S."/>
            <person name="Chen F."/>
            <person name="Tice H."/>
            <person name="Cheng J.F."/>
            <person name="Chertkov O."/>
            <person name="Bruce D."/>
            <person name="Goodwin L."/>
            <person name="Kuske C."/>
            <person name="Brettin T."/>
            <person name="Detter J.C."/>
            <person name="Han C."/>
            <person name="Pitluck S."/>
            <person name="Pati A."/>
            <person name="Mavrommatis K."/>
            <person name="Ivanova N."/>
            <person name="Ovchinnikova G."/>
            <person name="Chen A."/>
            <person name="Palaniappan K."/>
            <person name="Schneider S."/>
            <person name="Rohde M."/>
            <person name="Chain P."/>
            <person name="D'haeseleer P."/>
            <person name="Goker M."/>
            <person name="Bristow J."/>
            <person name="Eisen J.A."/>
            <person name="Markowitz V."/>
            <person name="Kyrpides N.C."/>
            <person name="Klenk H.P."/>
            <person name="Hugenholtz P."/>
        </authorList>
    </citation>
    <scope>NUCLEOTIDE SEQUENCE [LARGE SCALE GENOMIC DNA]</scope>
    <source>
        <strain evidence="3">ATCC 29202 / DSM 20476 / NCTC 11029 / RHS 1</strain>
    </source>
</reference>
<dbReference type="GO" id="GO:0019645">
    <property type="term" value="P:anaerobic electron transport chain"/>
    <property type="evidence" value="ECO:0007669"/>
    <property type="project" value="InterPro"/>
</dbReference>
<dbReference type="InterPro" id="IPR007059">
    <property type="entry name" value="DmsC"/>
</dbReference>
<dbReference type="GO" id="GO:0009389">
    <property type="term" value="F:dimethyl sulfoxide reductase activity"/>
    <property type="evidence" value="ECO:0007669"/>
    <property type="project" value="TreeGrafter"/>
</dbReference>
<dbReference type="eggNOG" id="COG3301">
    <property type="taxonomic scope" value="Bacteria"/>
</dbReference>
<dbReference type="RefSeq" id="WP_012797778.1">
    <property type="nucleotide sequence ID" value="NC_013165.1"/>
</dbReference>
<evidence type="ECO:0000313" key="2">
    <source>
        <dbReference type="EMBL" id="ACV21673.1"/>
    </source>
</evidence>
<dbReference type="Proteomes" id="UP000002026">
    <property type="component" value="Chromosome"/>
</dbReference>
<feature type="transmembrane region" description="Helical" evidence="1">
    <location>
        <begin position="149"/>
        <end position="168"/>
    </location>
</feature>
<dbReference type="KEGG" id="shi:Shel_06140"/>
<dbReference type="GO" id="GO:0009390">
    <property type="term" value="C:dimethyl sulfoxide reductase complex"/>
    <property type="evidence" value="ECO:0007669"/>
    <property type="project" value="TreeGrafter"/>
</dbReference>
<dbReference type="Pfam" id="PF04976">
    <property type="entry name" value="DmsC"/>
    <property type="match status" value="1"/>
</dbReference>
<evidence type="ECO:0000313" key="3">
    <source>
        <dbReference type="Proteomes" id="UP000002026"/>
    </source>
</evidence>
<keyword evidence="3" id="KW-1185">Reference proteome</keyword>
<feature type="transmembrane region" description="Helical" evidence="1">
    <location>
        <begin position="241"/>
        <end position="261"/>
    </location>
</feature>
<organism evidence="2 3">
    <name type="scientific">Slackia heliotrinireducens (strain ATCC 29202 / DSM 20476 / NCTC 11029 / RHS 1)</name>
    <name type="common">Peptococcus heliotrinreducens</name>
    <dbReference type="NCBI Taxonomy" id="471855"/>
    <lineage>
        <taxon>Bacteria</taxon>
        <taxon>Bacillati</taxon>
        <taxon>Actinomycetota</taxon>
        <taxon>Coriobacteriia</taxon>
        <taxon>Eggerthellales</taxon>
        <taxon>Eggerthellaceae</taxon>
        <taxon>Slackia</taxon>
    </lineage>
</organism>
<feature type="transmembrane region" description="Helical" evidence="1">
    <location>
        <begin position="111"/>
        <end position="134"/>
    </location>
</feature>
<feature type="transmembrane region" description="Helical" evidence="1">
    <location>
        <begin position="6"/>
        <end position="27"/>
    </location>
</feature>
<dbReference type="PANTHER" id="PTHR38095:SF1">
    <property type="entry name" value="ANAEROBIC DIMETHYL SULFOXIDE REDUCTASE CHAIN YNFH"/>
    <property type="match status" value="1"/>
</dbReference>
<feature type="transmembrane region" description="Helical" evidence="1">
    <location>
        <begin position="39"/>
        <end position="61"/>
    </location>
</feature>
<dbReference type="HOGENOM" id="CLU_085019_0_0_11"/>
<evidence type="ECO:0000256" key="1">
    <source>
        <dbReference type="SAM" id="Phobius"/>
    </source>
</evidence>